<evidence type="ECO:0000256" key="5">
    <source>
        <dbReference type="SAM" id="MobiDB-lite"/>
    </source>
</evidence>
<evidence type="ECO:0000256" key="4">
    <source>
        <dbReference type="PROSITE-ProRule" id="PRU00723"/>
    </source>
</evidence>
<feature type="zinc finger region" description="C3H1-type" evidence="4">
    <location>
        <begin position="47"/>
        <end position="72"/>
    </location>
</feature>
<accession>A0AA36I9K0</accession>
<reference evidence="7" key="1">
    <citation type="submission" date="2023-08" db="EMBL/GenBank/DDBJ databases">
        <authorList>
            <person name="Chen Y."/>
            <person name="Shah S."/>
            <person name="Dougan E. K."/>
            <person name="Thang M."/>
            <person name="Chan C."/>
        </authorList>
    </citation>
    <scope>NUCLEOTIDE SEQUENCE</scope>
</reference>
<protein>
    <recommendedName>
        <fullName evidence="6">C3H1-type domain-containing protein</fullName>
    </recommendedName>
</protein>
<dbReference type="InterPro" id="IPR036855">
    <property type="entry name" value="Znf_CCCH_sf"/>
</dbReference>
<sequence>MEELQRAPDLRKTAMCKLYVSTGHCDQEGCSFAHSLDELRATDKFHKTTMCCFHYYGSCKLGELCRHAHSKEELRSLPELPGLPESLANALLAESNGGAMKGLDMRAPRIPGPQPTEDLEAQQSQER</sequence>
<dbReference type="GO" id="GO:0008270">
    <property type="term" value="F:zinc ion binding"/>
    <property type="evidence" value="ECO:0007669"/>
    <property type="project" value="UniProtKB-KW"/>
</dbReference>
<proteinExistence type="predicted"/>
<feature type="zinc finger region" description="C3H1-type" evidence="4">
    <location>
        <begin position="10"/>
        <end position="37"/>
    </location>
</feature>
<dbReference type="SUPFAM" id="SSF90229">
    <property type="entry name" value="CCCH zinc finger"/>
    <property type="match status" value="2"/>
</dbReference>
<organism evidence="7 8">
    <name type="scientific">Effrenium voratum</name>
    <dbReference type="NCBI Taxonomy" id="2562239"/>
    <lineage>
        <taxon>Eukaryota</taxon>
        <taxon>Sar</taxon>
        <taxon>Alveolata</taxon>
        <taxon>Dinophyceae</taxon>
        <taxon>Suessiales</taxon>
        <taxon>Symbiodiniaceae</taxon>
        <taxon>Effrenium</taxon>
    </lineage>
</organism>
<evidence type="ECO:0000256" key="3">
    <source>
        <dbReference type="ARBA" id="ARBA00022833"/>
    </source>
</evidence>
<evidence type="ECO:0000259" key="6">
    <source>
        <dbReference type="PROSITE" id="PS50103"/>
    </source>
</evidence>
<feature type="region of interest" description="Disordered" evidence="5">
    <location>
        <begin position="100"/>
        <end position="127"/>
    </location>
</feature>
<dbReference type="EMBL" id="CAUJNA010001001">
    <property type="protein sequence ID" value="CAJ1383242.1"/>
    <property type="molecule type" value="Genomic_DNA"/>
</dbReference>
<dbReference type="InterPro" id="IPR000571">
    <property type="entry name" value="Znf_CCCH"/>
</dbReference>
<dbReference type="Gene3D" id="4.10.1000.10">
    <property type="entry name" value="Zinc finger, CCCH-type"/>
    <property type="match status" value="2"/>
</dbReference>
<feature type="domain" description="C3H1-type" evidence="6">
    <location>
        <begin position="47"/>
        <end position="72"/>
    </location>
</feature>
<evidence type="ECO:0000313" key="7">
    <source>
        <dbReference type="EMBL" id="CAJ1383242.1"/>
    </source>
</evidence>
<keyword evidence="2 4" id="KW-0863">Zinc-finger</keyword>
<keyword evidence="8" id="KW-1185">Reference proteome</keyword>
<feature type="domain" description="C3H1-type" evidence="6">
    <location>
        <begin position="10"/>
        <end position="37"/>
    </location>
</feature>
<name>A0AA36I9K0_9DINO</name>
<dbReference type="Proteomes" id="UP001178507">
    <property type="component" value="Unassembled WGS sequence"/>
</dbReference>
<dbReference type="PROSITE" id="PS50103">
    <property type="entry name" value="ZF_C3H1"/>
    <property type="match status" value="2"/>
</dbReference>
<evidence type="ECO:0000313" key="8">
    <source>
        <dbReference type="Proteomes" id="UP001178507"/>
    </source>
</evidence>
<evidence type="ECO:0000256" key="2">
    <source>
        <dbReference type="ARBA" id="ARBA00022771"/>
    </source>
</evidence>
<dbReference type="AlphaFoldDB" id="A0AA36I9K0"/>
<keyword evidence="3 4" id="KW-0862">Zinc</keyword>
<evidence type="ECO:0000256" key="1">
    <source>
        <dbReference type="ARBA" id="ARBA00022723"/>
    </source>
</evidence>
<gene>
    <name evidence="7" type="ORF">EVOR1521_LOCUS10409</name>
</gene>
<comment type="caution">
    <text evidence="7">The sequence shown here is derived from an EMBL/GenBank/DDBJ whole genome shotgun (WGS) entry which is preliminary data.</text>
</comment>
<keyword evidence="1 4" id="KW-0479">Metal-binding</keyword>